<keyword evidence="1" id="KW-0175">Coiled coil</keyword>
<gene>
    <name evidence="2" type="ORF">SVUK_LOCUS13419</name>
</gene>
<dbReference type="Proteomes" id="UP000270094">
    <property type="component" value="Unassembled WGS sequence"/>
</dbReference>
<accession>A0A3P7IZS2</accession>
<evidence type="ECO:0000313" key="2">
    <source>
        <dbReference type="EMBL" id="VDM78421.1"/>
    </source>
</evidence>
<dbReference type="EMBL" id="UYYB01101900">
    <property type="protein sequence ID" value="VDM78421.1"/>
    <property type="molecule type" value="Genomic_DNA"/>
</dbReference>
<evidence type="ECO:0000256" key="1">
    <source>
        <dbReference type="SAM" id="Coils"/>
    </source>
</evidence>
<name>A0A3P7IZS2_STRVU</name>
<keyword evidence="3" id="KW-1185">Reference proteome</keyword>
<feature type="coiled-coil region" evidence="1">
    <location>
        <begin position="46"/>
        <end position="91"/>
    </location>
</feature>
<evidence type="ECO:0000313" key="3">
    <source>
        <dbReference type="Proteomes" id="UP000270094"/>
    </source>
</evidence>
<reference evidence="2 3" key="1">
    <citation type="submission" date="2018-11" db="EMBL/GenBank/DDBJ databases">
        <authorList>
            <consortium name="Pathogen Informatics"/>
        </authorList>
    </citation>
    <scope>NUCLEOTIDE SEQUENCE [LARGE SCALE GENOMIC DNA]</scope>
</reference>
<proteinExistence type="predicted"/>
<protein>
    <submittedName>
        <fullName evidence="2">Uncharacterized protein</fullName>
    </submittedName>
</protein>
<dbReference type="OrthoDB" id="5851192at2759"/>
<feature type="non-terminal residue" evidence="2">
    <location>
        <position position="107"/>
    </location>
</feature>
<organism evidence="2 3">
    <name type="scientific">Strongylus vulgaris</name>
    <name type="common">Blood worm</name>
    <dbReference type="NCBI Taxonomy" id="40348"/>
    <lineage>
        <taxon>Eukaryota</taxon>
        <taxon>Metazoa</taxon>
        <taxon>Ecdysozoa</taxon>
        <taxon>Nematoda</taxon>
        <taxon>Chromadorea</taxon>
        <taxon>Rhabditida</taxon>
        <taxon>Rhabditina</taxon>
        <taxon>Rhabditomorpha</taxon>
        <taxon>Strongyloidea</taxon>
        <taxon>Strongylidae</taxon>
        <taxon>Strongylus</taxon>
    </lineage>
</organism>
<dbReference type="AlphaFoldDB" id="A0A3P7IZS2"/>
<sequence length="107" mass="12444">MRYLKRAKVLAPAHHIAARCYHHTDDHTVALKAQNEKSGEIQRDTKRALEERLRSQEEHTEALNKQILTDRAKQKERFQKVNEALAALEHHLELGNNKMDTIINSEI</sequence>